<keyword evidence="1" id="KW-0812">Transmembrane</keyword>
<evidence type="ECO:0000313" key="2">
    <source>
        <dbReference type="EMBL" id="WWA47437.1"/>
    </source>
</evidence>
<dbReference type="Proteomes" id="UP001335183">
    <property type="component" value="Chromosome"/>
</dbReference>
<reference evidence="2 3" key="1">
    <citation type="submission" date="2024-02" db="EMBL/GenBank/DDBJ databases">
        <title>The whole genome sequence of five bacterial samples isolated from Abu Dhabi Sabkha-shore region.</title>
        <authorList>
            <person name="Sudalaimuthuasari N."/>
            <person name="Sarfraz B."/>
            <person name="Tuyisabe J.D."/>
            <person name="Mugisha Ntwali L.D.M."/>
            <person name="Ali A.I.A.A."/>
            <person name="Almansoori S.Z.A."/>
            <person name="Alajami H.S.A."/>
            <person name="Almeqbaali A.A.S."/>
            <person name="Kundu B."/>
            <person name="Saeed E.E."/>
            <person name="Sukumarinath V."/>
            <person name="Mishra A.K."/>
            <person name="Hazzouri K.M."/>
            <person name="Almaskari R."/>
            <person name="Sharma A.K."/>
            <person name="Amiri K.M.A."/>
        </authorList>
    </citation>
    <scope>NUCLEOTIDE SEQUENCE [LARGE SCALE GENOMIC DNA]</scope>
    <source>
        <strain evidence="3">kcgeb_sd</strain>
    </source>
</reference>
<feature type="transmembrane region" description="Helical" evidence="1">
    <location>
        <begin position="137"/>
        <end position="157"/>
    </location>
</feature>
<keyword evidence="3" id="KW-1185">Reference proteome</keyword>
<organism evidence="2 3">
    <name type="scientific">Pelagerythrobacter marensis</name>
    <dbReference type="NCBI Taxonomy" id="543877"/>
    <lineage>
        <taxon>Bacteria</taxon>
        <taxon>Pseudomonadati</taxon>
        <taxon>Pseudomonadota</taxon>
        <taxon>Alphaproteobacteria</taxon>
        <taxon>Sphingomonadales</taxon>
        <taxon>Erythrobacteraceae</taxon>
        <taxon>Pelagerythrobacter</taxon>
    </lineage>
</organism>
<feature type="transmembrane region" description="Helical" evidence="1">
    <location>
        <begin position="6"/>
        <end position="24"/>
    </location>
</feature>
<evidence type="ECO:0000256" key="1">
    <source>
        <dbReference type="SAM" id="Phobius"/>
    </source>
</evidence>
<evidence type="ECO:0000313" key="3">
    <source>
        <dbReference type="Proteomes" id="UP001335183"/>
    </source>
</evidence>
<proteinExistence type="predicted"/>
<dbReference type="Pfam" id="PF11158">
    <property type="entry name" value="DUF2938"/>
    <property type="match status" value="1"/>
</dbReference>
<dbReference type="InterPro" id="IPR021329">
    <property type="entry name" value="DUF2938"/>
</dbReference>
<gene>
    <name evidence="2" type="ORF">V5F89_00550</name>
</gene>
<dbReference type="EMBL" id="CP144918">
    <property type="protein sequence ID" value="WWA47437.1"/>
    <property type="molecule type" value="Genomic_DNA"/>
</dbReference>
<accession>A0ABZ2D338</accession>
<feature type="transmembrane region" description="Helical" evidence="1">
    <location>
        <begin position="98"/>
        <end position="116"/>
    </location>
</feature>
<feature type="transmembrane region" description="Helical" evidence="1">
    <location>
        <begin position="71"/>
        <end position="92"/>
    </location>
</feature>
<sequence>MAEILWMLTVGVVATIAMDLWSFLQKRFLGIGSLDYALVGRWLLHMPSGKFAHDNIFTAPACSREREVGWLAHYAIGVLFAALLLLVAGPVWARDPSLPAAIATGIATVAAPFFVLQPAFGMGIAASKTPRPMAARLRSLAVHGVFGLGLYAGALLAKDLL</sequence>
<keyword evidence="1" id="KW-0472">Membrane</keyword>
<protein>
    <submittedName>
        <fullName evidence="2">DUF2938 domain-containing protein</fullName>
    </submittedName>
</protein>
<name>A0ABZ2D338_9SPHN</name>
<dbReference type="RefSeq" id="WP_338446327.1">
    <property type="nucleotide sequence ID" value="NZ_CP144918.1"/>
</dbReference>
<keyword evidence="1" id="KW-1133">Transmembrane helix</keyword>